<feature type="compositionally biased region" description="Basic and acidic residues" evidence="2">
    <location>
        <begin position="487"/>
        <end position="498"/>
    </location>
</feature>
<dbReference type="PANTHER" id="PTHR45757:SF17">
    <property type="entry name" value="MAJOR FACILITATOR SUPERFAMILY (MFS) PROFILE DOMAIN-CONTAINING PROTEIN"/>
    <property type="match status" value="1"/>
</dbReference>
<feature type="transmembrane region" description="Helical" evidence="3">
    <location>
        <begin position="156"/>
        <end position="176"/>
    </location>
</feature>
<organism evidence="5 6">
    <name type="scientific">Trichostrongylus colubriformis</name>
    <name type="common">Black scour worm</name>
    <dbReference type="NCBI Taxonomy" id="6319"/>
    <lineage>
        <taxon>Eukaryota</taxon>
        <taxon>Metazoa</taxon>
        <taxon>Ecdysozoa</taxon>
        <taxon>Nematoda</taxon>
        <taxon>Chromadorea</taxon>
        <taxon>Rhabditida</taxon>
        <taxon>Rhabditina</taxon>
        <taxon>Rhabditomorpha</taxon>
        <taxon>Strongyloidea</taxon>
        <taxon>Trichostrongylidae</taxon>
        <taxon>Trichostrongylus</taxon>
    </lineage>
</organism>
<dbReference type="PANTHER" id="PTHR45757">
    <property type="entry name" value="PROTEIN CBG23364-RELATED"/>
    <property type="match status" value="1"/>
</dbReference>
<feature type="transmembrane region" description="Helical" evidence="3">
    <location>
        <begin position="350"/>
        <end position="368"/>
    </location>
</feature>
<keyword evidence="3" id="KW-0812">Transmembrane</keyword>
<name>A0AAN8FWW3_TRICO</name>
<evidence type="ECO:0000259" key="4">
    <source>
        <dbReference type="PROSITE" id="PS50850"/>
    </source>
</evidence>
<dbReference type="InterPro" id="IPR020846">
    <property type="entry name" value="MFS_dom"/>
</dbReference>
<feature type="region of interest" description="Disordered" evidence="2">
    <location>
        <begin position="455"/>
        <end position="498"/>
    </location>
</feature>
<feature type="transmembrane region" description="Helical" evidence="3">
    <location>
        <begin position="418"/>
        <end position="438"/>
    </location>
</feature>
<gene>
    <name evidence="5" type="ORF">GCK32_004495</name>
</gene>
<accession>A0AAN8FWW3</accession>
<keyword evidence="3" id="KW-0472">Membrane</keyword>
<feature type="domain" description="Major facilitator superfamily (MFS) profile" evidence="4">
    <location>
        <begin position="31"/>
        <end position="442"/>
    </location>
</feature>
<protein>
    <submittedName>
        <fullName evidence="5">Membrane transporter</fullName>
    </submittedName>
</protein>
<feature type="transmembrane region" description="Helical" evidence="3">
    <location>
        <begin position="251"/>
        <end position="273"/>
    </location>
</feature>
<dbReference type="Pfam" id="PF07690">
    <property type="entry name" value="MFS_1"/>
    <property type="match status" value="1"/>
</dbReference>
<evidence type="ECO:0000256" key="2">
    <source>
        <dbReference type="SAM" id="MobiDB-lite"/>
    </source>
</evidence>
<dbReference type="GO" id="GO:0022857">
    <property type="term" value="F:transmembrane transporter activity"/>
    <property type="evidence" value="ECO:0007669"/>
    <property type="project" value="InterPro"/>
</dbReference>
<sequence>MLLPSSIYCNRFRYLLLFIGFFCLTSICSNYSVINFTFICMADGDSELIDSGNGTLVSRYSYSPKEKSAIIWAVAIGTIVGTFPINYAYIQYGARWPFFISGMISAFSTAIMPLAAYLGLPVLIVFRFMQGLAYAADFAAIGILCVRWAPLSETSLFISILTCFTQISSVITNPLSGWLCTSSLGWRAAFYVHAAFGVLMFCLWIMFYQDDPHLHPDVTDVELEKIQRDKTQAHIDRDSFVPYKAILKNTVILVVWFNAFVEMVTVTLLIVYAPIYFHMVLGYEVSLTGILVSFATSIHLPLKFTGGLLSDKITCVEERKKMIFFNTIAVGMAGVFCTLIGIFPGDWSKTGVALFTLSITCMGMNPGGFYKCGTLSSRQYAHFVLATIQFMKCVALFVAPGTVALFVYDERRHDQWRYVYWINGALLILANFVFIPIATDQPASFTLITRATVEEEKRKRDAAEPLTLSESGSSPRRSGPTSSASKTLEDSKSVPEKA</sequence>
<evidence type="ECO:0000313" key="5">
    <source>
        <dbReference type="EMBL" id="KAK5972023.1"/>
    </source>
</evidence>
<evidence type="ECO:0000256" key="1">
    <source>
        <dbReference type="ARBA" id="ARBA00004141"/>
    </source>
</evidence>
<keyword evidence="6" id="KW-1185">Reference proteome</keyword>
<dbReference type="Gene3D" id="1.20.1250.20">
    <property type="entry name" value="MFS general substrate transporter like domains"/>
    <property type="match status" value="2"/>
</dbReference>
<comment type="subcellular location">
    <subcellularLocation>
        <location evidence="1">Membrane</location>
        <topology evidence="1">Multi-pass membrane protein</topology>
    </subcellularLocation>
</comment>
<evidence type="ECO:0000313" key="6">
    <source>
        <dbReference type="Proteomes" id="UP001331761"/>
    </source>
</evidence>
<feature type="transmembrane region" description="Helical" evidence="3">
    <location>
        <begin position="12"/>
        <end position="33"/>
    </location>
</feature>
<feature type="transmembrane region" description="Helical" evidence="3">
    <location>
        <begin position="188"/>
        <end position="207"/>
    </location>
</feature>
<comment type="caution">
    <text evidence="5">The sequence shown here is derived from an EMBL/GenBank/DDBJ whole genome shotgun (WGS) entry which is preliminary data.</text>
</comment>
<dbReference type="GO" id="GO:0016020">
    <property type="term" value="C:membrane"/>
    <property type="evidence" value="ECO:0007669"/>
    <property type="project" value="UniProtKB-SubCell"/>
</dbReference>
<reference evidence="5 6" key="1">
    <citation type="submission" date="2019-10" db="EMBL/GenBank/DDBJ databases">
        <title>Assembly and Annotation for the nematode Trichostrongylus colubriformis.</title>
        <authorList>
            <person name="Martin J."/>
        </authorList>
    </citation>
    <scope>NUCLEOTIDE SEQUENCE [LARGE SCALE GENOMIC DNA]</scope>
    <source>
        <strain evidence="5">G859</strain>
        <tissue evidence="5">Whole worm</tissue>
    </source>
</reference>
<dbReference type="InterPro" id="IPR036259">
    <property type="entry name" value="MFS_trans_sf"/>
</dbReference>
<keyword evidence="3" id="KW-1133">Transmembrane helix</keyword>
<evidence type="ECO:0000256" key="3">
    <source>
        <dbReference type="SAM" id="Phobius"/>
    </source>
</evidence>
<feature type="transmembrane region" description="Helical" evidence="3">
    <location>
        <begin position="322"/>
        <end position="343"/>
    </location>
</feature>
<dbReference type="AlphaFoldDB" id="A0AAN8FWW3"/>
<dbReference type="PROSITE" id="PS50850">
    <property type="entry name" value="MFS"/>
    <property type="match status" value="1"/>
</dbReference>
<feature type="transmembrane region" description="Helical" evidence="3">
    <location>
        <begin position="280"/>
        <end position="302"/>
    </location>
</feature>
<feature type="transmembrane region" description="Helical" evidence="3">
    <location>
        <begin position="380"/>
        <end position="406"/>
    </location>
</feature>
<dbReference type="EMBL" id="WIXE01017102">
    <property type="protein sequence ID" value="KAK5972023.1"/>
    <property type="molecule type" value="Genomic_DNA"/>
</dbReference>
<dbReference type="Proteomes" id="UP001331761">
    <property type="component" value="Unassembled WGS sequence"/>
</dbReference>
<dbReference type="SUPFAM" id="SSF103473">
    <property type="entry name" value="MFS general substrate transporter"/>
    <property type="match status" value="1"/>
</dbReference>
<proteinExistence type="predicted"/>
<dbReference type="InterPro" id="IPR011701">
    <property type="entry name" value="MFS"/>
</dbReference>
<feature type="compositionally biased region" description="Low complexity" evidence="2">
    <location>
        <begin position="469"/>
        <end position="485"/>
    </location>
</feature>
<feature type="transmembrane region" description="Helical" evidence="3">
    <location>
        <begin position="96"/>
        <end position="120"/>
    </location>
</feature>
<feature type="transmembrane region" description="Helical" evidence="3">
    <location>
        <begin position="69"/>
        <end position="90"/>
    </location>
</feature>